<keyword evidence="3" id="KW-1185">Reference proteome</keyword>
<gene>
    <name evidence="2" type="ORF">ACTIVE_6838</name>
</gene>
<reference evidence="2 3" key="1">
    <citation type="submission" date="2020-05" db="EMBL/GenBank/DDBJ databases">
        <title>Actinomadura verrucosospora NRRL-B18236 (PFL_A860) Genome sequencing and assembly.</title>
        <authorList>
            <person name="Samborskyy M."/>
        </authorList>
    </citation>
    <scope>NUCLEOTIDE SEQUENCE [LARGE SCALE GENOMIC DNA]</scope>
    <source>
        <strain evidence="2 3">NRRL:B18236</strain>
    </source>
</reference>
<keyword evidence="2" id="KW-0436">Ligase</keyword>
<dbReference type="AlphaFoldDB" id="A0A7D4AA43"/>
<dbReference type="GO" id="GO:0047475">
    <property type="term" value="F:phenylacetate-CoA ligase activity"/>
    <property type="evidence" value="ECO:0007669"/>
    <property type="project" value="UniProtKB-EC"/>
</dbReference>
<protein>
    <submittedName>
        <fullName evidence="2">Phenylacetate--CoA ligase</fullName>
        <ecNumber evidence="2">6.2.1.30</ecNumber>
    </submittedName>
</protein>
<name>A0A7D4AA43_ACTVE</name>
<evidence type="ECO:0000256" key="1">
    <source>
        <dbReference type="SAM" id="MobiDB-lite"/>
    </source>
</evidence>
<dbReference type="EMBL" id="CP053892">
    <property type="protein sequence ID" value="QKG25187.1"/>
    <property type="molecule type" value="Genomic_DNA"/>
</dbReference>
<organism evidence="2 3">
    <name type="scientific">Actinomadura verrucosospora</name>
    <dbReference type="NCBI Taxonomy" id="46165"/>
    <lineage>
        <taxon>Bacteria</taxon>
        <taxon>Bacillati</taxon>
        <taxon>Actinomycetota</taxon>
        <taxon>Actinomycetes</taxon>
        <taxon>Streptosporangiales</taxon>
        <taxon>Thermomonosporaceae</taxon>
        <taxon>Actinomadura</taxon>
    </lineage>
</organism>
<evidence type="ECO:0000313" key="3">
    <source>
        <dbReference type="Proteomes" id="UP000501240"/>
    </source>
</evidence>
<evidence type="ECO:0000313" key="2">
    <source>
        <dbReference type="EMBL" id="QKG25187.1"/>
    </source>
</evidence>
<dbReference type="Proteomes" id="UP000501240">
    <property type="component" value="Chromosome"/>
</dbReference>
<feature type="region of interest" description="Disordered" evidence="1">
    <location>
        <begin position="72"/>
        <end position="154"/>
    </location>
</feature>
<proteinExistence type="predicted"/>
<feature type="region of interest" description="Disordered" evidence="1">
    <location>
        <begin position="7"/>
        <end position="31"/>
    </location>
</feature>
<accession>A0A7D4AA43</accession>
<sequence>MVFVVHVGRRTQDGSGPPFRKGRRAGDGRVRSRRSVVLGTDGCVGVALVVPPGAVGRAWSCDRCGDDHMTTDPGEPAGAAAWLGNGRSPSQRTSAAARARYLTGGAMPEASPTGKLAKRVRARPSTVKGRAARRGPWAVLAETQPLGEPAGPGL</sequence>
<dbReference type="EC" id="6.2.1.30" evidence="2"/>